<evidence type="ECO:0000313" key="2">
    <source>
        <dbReference type="Proteomes" id="UP000630528"/>
    </source>
</evidence>
<gene>
    <name evidence="1" type="ORF">JJB11_12305</name>
</gene>
<name>A0A934WLK3_9BURK</name>
<proteinExistence type="predicted"/>
<dbReference type="EMBL" id="JAEPWM010000004">
    <property type="protein sequence ID" value="MBK6006874.1"/>
    <property type="molecule type" value="Genomic_DNA"/>
</dbReference>
<dbReference type="AlphaFoldDB" id="A0A934WLK3"/>
<accession>A0A934WLK3</accession>
<dbReference type="RefSeq" id="WP_201171194.1">
    <property type="nucleotide sequence ID" value="NZ_JAEPWM010000004.1"/>
</dbReference>
<sequence>MVTGKSVNLRVRPVVSVDSSFPIDGVISFQDATLGSRVHGLNIEVLFGIGGAIGQTVPGDVSRLLWDSTHILNHVFDAPSQAAGHGVTLLARLRSAWDAAADLDRAVLMRQNSYLTSYSPDVLSEVRRVYYDEPRDQSAVRHRLLKAAEDDAGRIHNGLTSAYQKRGWLNKIIEYSRSEADNKATQYSGSGHIQFEGFTDTNSWGYEFRYPSAENDLKYHQARAAVRQEFLNAWRMSEMCRFGGTTFGNELGAIDLGIRKLQGAYLDTLLFTPSGGIVTAVFHQKGDYVRAGEPVFRVEDDTSVYLVGTVKYRGMLRIGTTLNISTTLFEAEGPTSITVSGEVVSVRGHDSVSEQWDILILCPNVSAAGDPILPLNYNFDFETTTVEEVVVP</sequence>
<organism evidence="1 2">
    <name type="scientific">Ramlibacter ginsenosidimutans</name>
    <dbReference type="NCBI Taxonomy" id="502333"/>
    <lineage>
        <taxon>Bacteria</taxon>
        <taxon>Pseudomonadati</taxon>
        <taxon>Pseudomonadota</taxon>
        <taxon>Betaproteobacteria</taxon>
        <taxon>Burkholderiales</taxon>
        <taxon>Comamonadaceae</taxon>
        <taxon>Ramlibacter</taxon>
    </lineage>
</organism>
<reference evidence="1" key="1">
    <citation type="journal article" date="2012" name="J. Microbiol. Biotechnol.">
        <title>Ramlibacter ginsenosidimutans sp. nov., with ginsenoside-converting activity.</title>
        <authorList>
            <person name="Wang L."/>
            <person name="An D.S."/>
            <person name="Kim S.G."/>
            <person name="Jin F.X."/>
            <person name="Kim S.C."/>
            <person name="Lee S.T."/>
            <person name="Im W.T."/>
        </authorList>
    </citation>
    <scope>NUCLEOTIDE SEQUENCE</scope>
    <source>
        <strain evidence="1">KACC 17527</strain>
    </source>
</reference>
<comment type="caution">
    <text evidence="1">The sequence shown here is derived from an EMBL/GenBank/DDBJ whole genome shotgun (WGS) entry which is preliminary data.</text>
</comment>
<evidence type="ECO:0000313" key="1">
    <source>
        <dbReference type="EMBL" id="MBK6006874.1"/>
    </source>
</evidence>
<keyword evidence="2" id="KW-1185">Reference proteome</keyword>
<reference evidence="1" key="2">
    <citation type="submission" date="2021-01" db="EMBL/GenBank/DDBJ databases">
        <authorList>
            <person name="Kang M."/>
        </authorList>
    </citation>
    <scope>NUCLEOTIDE SEQUENCE</scope>
    <source>
        <strain evidence="1">KACC 17527</strain>
    </source>
</reference>
<protein>
    <recommendedName>
        <fullName evidence="3">HlyD family efflux transporter periplasmic adaptor subunit</fullName>
    </recommendedName>
</protein>
<dbReference type="Proteomes" id="UP000630528">
    <property type="component" value="Unassembled WGS sequence"/>
</dbReference>
<evidence type="ECO:0008006" key="3">
    <source>
        <dbReference type="Google" id="ProtNLM"/>
    </source>
</evidence>